<protein>
    <recommendedName>
        <fullName evidence="1">DUF4371 domain-containing protein</fullName>
    </recommendedName>
</protein>
<evidence type="ECO:0000313" key="2">
    <source>
        <dbReference type="EMBL" id="JAS54024.1"/>
    </source>
</evidence>
<reference evidence="2" key="1">
    <citation type="submission" date="2015-11" db="EMBL/GenBank/DDBJ databases">
        <title>De novo transcriptome assembly of four potential Pierce s Disease insect vectors from Arizona vineyards.</title>
        <authorList>
            <person name="Tassone E.E."/>
        </authorList>
    </citation>
    <scope>NUCLEOTIDE SEQUENCE</scope>
</reference>
<dbReference type="AlphaFoldDB" id="A0A1B6FV38"/>
<feature type="domain" description="DUF4371" evidence="1">
    <location>
        <begin position="7"/>
        <end position="94"/>
    </location>
</feature>
<dbReference type="InterPro" id="IPR025398">
    <property type="entry name" value="DUF4371"/>
</dbReference>
<proteinExistence type="predicted"/>
<sequence length="103" mass="11828">EERQESIYYGLIVDATPDVSHLEQNVFILRYVIQNKDSKEYEIKERFLKFVNCNGKSGEDITNEIVTVLAENNIPLEDCRAQAYDGGSNMCGKIKRVKARLLE</sequence>
<accession>A0A1B6FV38</accession>
<feature type="non-terminal residue" evidence="2">
    <location>
        <position position="1"/>
    </location>
</feature>
<name>A0A1B6FV38_9HEMI</name>
<organism evidence="2">
    <name type="scientific">Cuerna arida</name>
    <dbReference type="NCBI Taxonomy" id="1464854"/>
    <lineage>
        <taxon>Eukaryota</taxon>
        <taxon>Metazoa</taxon>
        <taxon>Ecdysozoa</taxon>
        <taxon>Arthropoda</taxon>
        <taxon>Hexapoda</taxon>
        <taxon>Insecta</taxon>
        <taxon>Pterygota</taxon>
        <taxon>Neoptera</taxon>
        <taxon>Paraneoptera</taxon>
        <taxon>Hemiptera</taxon>
        <taxon>Auchenorrhyncha</taxon>
        <taxon>Membracoidea</taxon>
        <taxon>Cicadellidae</taxon>
        <taxon>Cicadellinae</taxon>
        <taxon>Proconiini</taxon>
        <taxon>Cuerna</taxon>
    </lineage>
</organism>
<dbReference type="PANTHER" id="PTHR45749">
    <property type="match status" value="1"/>
</dbReference>
<dbReference type="PANTHER" id="PTHR45749:SF33">
    <property type="entry name" value="ZINC FINGER MYM-TYPE PROTEIN 1"/>
    <property type="match status" value="1"/>
</dbReference>
<feature type="non-terminal residue" evidence="2">
    <location>
        <position position="103"/>
    </location>
</feature>
<dbReference type="Pfam" id="PF14291">
    <property type="entry name" value="DUF4371"/>
    <property type="match status" value="1"/>
</dbReference>
<dbReference type="EMBL" id="GECZ01015745">
    <property type="protein sequence ID" value="JAS54024.1"/>
    <property type="molecule type" value="Transcribed_RNA"/>
</dbReference>
<gene>
    <name evidence="2" type="ORF">g.50695</name>
</gene>
<evidence type="ECO:0000259" key="1">
    <source>
        <dbReference type="Pfam" id="PF14291"/>
    </source>
</evidence>